<dbReference type="InterPro" id="IPR014001">
    <property type="entry name" value="Helicase_ATP-bd"/>
</dbReference>
<evidence type="ECO:0000256" key="5">
    <source>
        <dbReference type="ARBA" id="ARBA00022840"/>
    </source>
</evidence>
<dbReference type="InterPro" id="IPR047187">
    <property type="entry name" value="SF1_C_Upf1"/>
</dbReference>
<protein>
    <recommendedName>
        <fullName evidence="13">Helicase sen1</fullName>
    </recommendedName>
</protein>
<dbReference type="InterPro" id="IPR003593">
    <property type="entry name" value="AAA+_ATPase"/>
</dbReference>
<dbReference type="Pfam" id="PF13086">
    <property type="entry name" value="AAA_11"/>
    <property type="match status" value="1"/>
</dbReference>
<keyword evidence="7" id="KW-0175">Coiled coil</keyword>
<gene>
    <name evidence="11" type="ORF">FA15DRAFT_612773</name>
</gene>
<dbReference type="GO" id="GO:0006369">
    <property type="term" value="P:termination of RNA polymerase II transcription"/>
    <property type="evidence" value="ECO:0007669"/>
    <property type="project" value="TreeGrafter"/>
</dbReference>
<dbReference type="GO" id="GO:0005524">
    <property type="term" value="F:ATP binding"/>
    <property type="evidence" value="ECO:0007669"/>
    <property type="project" value="UniProtKB-KW"/>
</dbReference>
<reference evidence="11 12" key="1">
    <citation type="journal article" date="2019" name="Nat. Ecol. Evol.">
        <title>Megaphylogeny resolves global patterns of mushroom evolution.</title>
        <authorList>
            <person name="Varga T."/>
            <person name="Krizsan K."/>
            <person name="Foldi C."/>
            <person name="Dima B."/>
            <person name="Sanchez-Garcia M."/>
            <person name="Sanchez-Ramirez S."/>
            <person name="Szollosi G.J."/>
            <person name="Szarkandi J.G."/>
            <person name="Papp V."/>
            <person name="Albert L."/>
            <person name="Andreopoulos W."/>
            <person name="Angelini C."/>
            <person name="Antonin V."/>
            <person name="Barry K.W."/>
            <person name="Bougher N.L."/>
            <person name="Buchanan P."/>
            <person name="Buyck B."/>
            <person name="Bense V."/>
            <person name="Catcheside P."/>
            <person name="Chovatia M."/>
            <person name="Cooper J."/>
            <person name="Damon W."/>
            <person name="Desjardin D."/>
            <person name="Finy P."/>
            <person name="Geml J."/>
            <person name="Haridas S."/>
            <person name="Hughes K."/>
            <person name="Justo A."/>
            <person name="Karasinski D."/>
            <person name="Kautmanova I."/>
            <person name="Kiss B."/>
            <person name="Kocsube S."/>
            <person name="Kotiranta H."/>
            <person name="LaButti K.M."/>
            <person name="Lechner B.E."/>
            <person name="Liimatainen K."/>
            <person name="Lipzen A."/>
            <person name="Lukacs Z."/>
            <person name="Mihaltcheva S."/>
            <person name="Morgado L.N."/>
            <person name="Niskanen T."/>
            <person name="Noordeloos M.E."/>
            <person name="Ohm R.A."/>
            <person name="Ortiz-Santana B."/>
            <person name="Ovrebo C."/>
            <person name="Racz N."/>
            <person name="Riley R."/>
            <person name="Savchenko A."/>
            <person name="Shiryaev A."/>
            <person name="Soop K."/>
            <person name="Spirin V."/>
            <person name="Szebenyi C."/>
            <person name="Tomsovsky M."/>
            <person name="Tulloss R.E."/>
            <person name="Uehling J."/>
            <person name="Grigoriev I.V."/>
            <person name="Vagvolgyi C."/>
            <person name="Papp T."/>
            <person name="Martin F.M."/>
            <person name="Miettinen O."/>
            <person name="Hibbett D.S."/>
            <person name="Nagy L.G."/>
        </authorList>
    </citation>
    <scope>NUCLEOTIDE SEQUENCE [LARGE SCALE GENOMIC DNA]</scope>
    <source>
        <strain evidence="11 12">CBS 121175</strain>
    </source>
</reference>
<dbReference type="OrthoDB" id="6513042at2759"/>
<dbReference type="Pfam" id="PF13087">
    <property type="entry name" value="AAA_12"/>
    <property type="match status" value="1"/>
</dbReference>
<comment type="similarity">
    <text evidence="1">Belongs to the DNA2/NAM7 helicase family.</text>
</comment>
<name>A0A5C3L781_COPMA</name>
<dbReference type="STRING" id="230819.A0A5C3L781"/>
<evidence type="ECO:0000256" key="1">
    <source>
        <dbReference type="ARBA" id="ARBA00007913"/>
    </source>
</evidence>
<dbReference type="SMART" id="SM00382">
    <property type="entry name" value="AAA"/>
    <property type="match status" value="1"/>
</dbReference>
<dbReference type="GO" id="GO:0016604">
    <property type="term" value="C:nuclear body"/>
    <property type="evidence" value="ECO:0007669"/>
    <property type="project" value="TreeGrafter"/>
</dbReference>
<dbReference type="CDD" id="cd18042">
    <property type="entry name" value="DEXXQc_SETX"/>
    <property type="match status" value="1"/>
</dbReference>
<evidence type="ECO:0000256" key="8">
    <source>
        <dbReference type="SAM" id="MobiDB-lite"/>
    </source>
</evidence>
<dbReference type="SUPFAM" id="SSF52540">
    <property type="entry name" value="P-loop containing nucleoside triphosphate hydrolases"/>
    <property type="match status" value="1"/>
</dbReference>
<dbReference type="PANTHER" id="PTHR10887">
    <property type="entry name" value="DNA2/NAM7 HELICASE FAMILY"/>
    <property type="match status" value="1"/>
</dbReference>
<feature type="domain" description="AAA+ ATPase" evidence="9">
    <location>
        <begin position="1274"/>
        <end position="1563"/>
    </location>
</feature>
<evidence type="ECO:0000256" key="2">
    <source>
        <dbReference type="ARBA" id="ARBA00022741"/>
    </source>
</evidence>
<feature type="region of interest" description="Disordered" evidence="8">
    <location>
        <begin position="1023"/>
        <end position="1047"/>
    </location>
</feature>
<keyword evidence="5" id="KW-0067">ATP-binding</keyword>
<dbReference type="PANTHER" id="PTHR10887:SF495">
    <property type="entry name" value="HELICASE SENATAXIN ISOFORM X1-RELATED"/>
    <property type="match status" value="1"/>
</dbReference>
<evidence type="ECO:0000256" key="7">
    <source>
        <dbReference type="SAM" id="Coils"/>
    </source>
</evidence>
<evidence type="ECO:0008006" key="13">
    <source>
        <dbReference type="Google" id="ProtNLM"/>
    </source>
</evidence>
<keyword evidence="2" id="KW-0547">Nucleotide-binding</keyword>
<dbReference type="InterPro" id="IPR024481">
    <property type="entry name" value="Helicase_Sen1_N"/>
</dbReference>
<dbReference type="InterPro" id="IPR041677">
    <property type="entry name" value="DNA2/NAM7_AAA_11"/>
</dbReference>
<sequence>MSSKRPEQIHALLQDLRDNPADNETADNILLQKVYDALTKTSQLPGSKEIHWFCDKVPTDTVECASFLLRLYAFNGPSAEEWKKGYRRSLRGCTQCVANLEHVKVSSRSTYFAAYDPKVLDVFFAGLDAWELDTLLEDLRAKGITAGNATTVSEIPSPLLYRMLANWRIFSNSTIQTLIHAFPPSQIAADWPPNEPPPGILILLMDSSQQIRDWARRQAFPVEPVPMHPERFIPSYANAFRAAAEALNSTQSAFSFSSDRQILWAEFTTLLRLAPIKQSAASNLQPLDLRHAVTGHLQDPEPHFSLVLKSFVLLLKKLSSDFWAGEVAELAEVVFASIKDNQTFLYMLQDVHTSRDKLWMLTWIPEFLHTISNSSIYGEMLAKTVDFLCEETQHERFRDARPVIMNSGLQLLASVIRRQSKDENNSLKGVLRTILDIHSRVIVAVAYDSAYSSEIWKPARVSARSLVDALLTTDGTRIHGTILRLCQAVGKVKLNVEPEPIPDLHIHTSIWRAVYSAIRPKDTEAIANMLRIGARNSHMSTLLKEPYCGTKKDNTGKREAFGKVVDQINSALHDVQTGFLDTISRFANYTVSSSSLELLSLPDVAKSVVTLLLSPVAEYQVAAQTIIGLAFEVDVRAECLRTMFTNLPEATFDGLVDFLSRFQAYASRLPEARDLSKSLVRCFNDVLEVLCSSPDGLLLNKEFLKPKDPQGPRSRLLEFWINLNQSITVIFKRTVPWAFYYQPHEMVEWMRDAIILGRDMIKQWRVIESAANQDSGRRPKKLSEVGEKMVSGFQDMLPELSKWLRLTDEELLYQAFAIFRSLLQVLKETDKRPHDQTLEKLNRYVTGAKTDKSKSRLDAASLIQLEEALAAFDQSSDSSESESDDEIEIIAHKKATISKPPKAMGGLEPEQKKLTHQQQMAQLNKHALKGKYQPASKPIFSKKAMRDDEAKIRADLPIANFRRTTHPTASTSKVPMTKPAKVDRKSEGESDAASSSESEGLQRLAALVPKSPKIRKVERKRQIQMLDPPNTGRKSGQGLFDRKPQQNPALRLRPNISTLHNSILDWNYEDDGPLPPRSENLKLDFIPGEFRDYDQYRSILEPLLLMECWAQITQTKREALFSLPCTITERSHLSKHIKATLDIRGTPPSDWDLSEVDIVLITTPDKQKPVIAHVSAFNKAPMGVSAKVTFSESRDGEWLYHGSACRVSKLFSLSTVNREYAALLSLPHLRLLDSIIHPRVATTPSFDPKELQQVMETQSLNKPQAAAIVGAMKTEGFVLIQGPPGTGKTSTICALVSRFMSQRPHKITIPGKIAQKGETEEPKKKILICAPSNAAIDEIAQRLLAKVSGLNQSKKLNILRIGPESKMNAPVKVISMDALVRRKIANKTGNQGSSLEELNRQIKAMYLEMDSLKRLREEVLKELADLQDNFSRKTSLEGEAQSLGMKRRNLATKLNELKDRVKSENRNLDGLRRQMRREVIQEADVVCSTLSGSGHDSLIEEQFEMVIIDEAAQAIELSSLIPLKYNSTRCIMVGDPQQLPPTVISQEATRRNYNQSLFLRLYNKCPDSVHLLSIQYRMHPEISRFPSRAFYEGRIEDGPNMKELTTRPWHAQPVLGIFKFYNIKGNEDFNSFNSYRNVKEVKAAKALYTRLRREFKNLGMERRIGIVTMYNAQLQELRHQFTQEFGASVLDDVDFNTVDGFQGQEKDIIILSCVRAGPGVQRIGFLADVRRINVAITRAKSSLFILGHVETLERSDDTWRNIIQDARERSLIVNVEADTFTQPSIIPSIVPPHNAEPLAPPKKRPRISEPQISQSTISIPPDLVTPNALKESIKTSIPLKNPTRMDDPPNLVTLGRPNLKRRIGDEGMTPSASSSNPQGAPAQSVPRPPPPKKPKQEKKEMTMFISKSKKPGKP</sequence>
<keyword evidence="3" id="KW-0378">Hydrolase</keyword>
<dbReference type="EMBL" id="ML210159">
    <property type="protein sequence ID" value="TFK27976.1"/>
    <property type="molecule type" value="Genomic_DNA"/>
</dbReference>
<dbReference type="GO" id="GO:0001147">
    <property type="term" value="F:transcription termination site sequence-specific DNA binding"/>
    <property type="evidence" value="ECO:0007669"/>
    <property type="project" value="TreeGrafter"/>
</dbReference>
<dbReference type="InterPro" id="IPR041679">
    <property type="entry name" value="DNA2/NAM7-like_C"/>
</dbReference>
<evidence type="ECO:0000256" key="4">
    <source>
        <dbReference type="ARBA" id="ARBA00022806"/>
    </source>
</evidence>
<dbReference type="CDD" id="cd18808">
    <property type="entry name" value="SF1_C_Upf1"/>
    <property type="match status" value="1"/>
</dbReference>
<dbReference type="FunFam" id="3.40.50.300:FF:000326">
    <property type="entry name" value="P-loop containing nucleoside triphosphate hydrolase"/>
    <property type="match status" value="1"/>
</dbReference>
<evidence type="ECO:0000313" key="11">
    <source>
        <dbReference type="EMBL" id="TFK27976.1"/>
    </source>
</evidence>
<feature type="coiled-coil region" evidence="7">
    <location>
        <begin position="1395"/>
        <end position="1478"/>
    </location>
</feature>
<dbReference type="Gene3D" id="3.40.50.300">
    <property type="entry name" value="P-loop containing nucleotide triphosphate hydrolases"/>
    <property type="match status" value="2"/>
</dbReference>
<evidence type="ECO:0000256" key="3">
    <source>
        <dbReference type="ARBA" id="ARBA00022801"/>
    </source>
</evidence>
<feature type="domain" description="Helicase ATP-binding" evidence="10">
    <location>
        <begin position="1256"/>
        <end position="1577"/>
    </location>
</feature>
<dbReference type="InterPro" id="IPR016024">
    <property type="entry name" value="ARM-type_fold"/>
</dbReference>
<evidence type="ECO:0000259" key="9">
    <source>
        <dbReference type="SMART" id="SM00382"/>
    </source>
</evidence>
<keyword evidence="12" id="KW-1185">Reference proteome</keyword>
<dbReference type="SMART" id="SM00487">
    <property type="entry name" value="DEXDc"/>
    <property type="match status" value="1"/>
</dbReference>
<dbReference type="GO" id="GO:0005694">
    <property type="term" value="C:chromosome"/>
    <property type="evidence" value="ECO:0007669"/>
    <property type="project" value="UniProtKB-ARBA"/>
</dbReference>
<evidence type="ECO:0000259" key="10">
    <source>
        <dbReference type="SMART" id="SM00487"/>
    </source>
</evidence>
<evidence type="ECO:0000313" key="12">
    <source>
        <dbReference type="Proteomes" id="UP000307440"/>
    </source>
</evidence>
<accession>A0A5C3L781</accession>
<dbReference type="InterPro" id="IPR045055">
    <property type="entry name" value="DNA2/NAM7-like"/>
</dbReference>
<comment type="catalytic activity">
    <reaction evidence="6">
        <text>ATP + H2O = ADP + phosphate + H(+)</text>
        <dbReference type="Rhea" id="RHEA:13065"/>
        <dbReference type="ChEBI" id="CHEBI:15377"/>
        <dbReference type="ChEBI" id="CHEBI:15378"/>
        <dbReference type="ChEBI" id="CHEBI:30616"/>
        <dbReference type="ChEBI" id="CHEBI:43474"/>
        <dbReference type="ChEBI" id="CHEBI:456216"/>
        <dbReference type="EC" id="3.6.4.12"/>
    </reaction>
    <physiologicalReaction direction="left-to-right" evidence="6">
        <dbReference type="Rhea" id="RHEA:13066"/>
    </physiologicalReaction>
</comment>
<dbReference type="GO" id="GO:0016787">
    <property type="term" value="F:hydrolase activity"/>
    <property type="evidence" value="ECO:0007669"/>
    <property type="project" value="UniProtKB-KW"/>
</dbReference>
<dbReference type="InterPro" id="IPR027417">
    <property type="entry name" value="P-loop_NTPase"/>
</dbReference>
<evidence type="ECO:0000256" key="6">
    <source>
        <dbReference type="ARBA" id="ARBA00048432"/>
    </source>
</evidence>
<dbReference type="Proteomes" id="UP000307440">
    <property type="component" value="Unassembled WGS sequence"/>
</dbReference>
<dbReference type="Pfam" id="PF12726">
    <property type="entry name" value="SEN1_N"/>
    <property type="match status" value="1"/>
</dbReference>
<feature type="region of interest" description="Disordered" evidence="8">
    <location>
        <begin position="1787"/>
        <end position="1914"/>
    </location>
</feature>
<feature type="region of interest" description="Disordered" evidence="8">
    <location>
        <begin position="960"/>
        <end position="1006"/>
    </location>
</feature>
<proteinExistence type="inferred from homology"/>
<dbReference type="GO" id="GO:0003678">
    <property type="term" value="F:DNA helicase activity"/>
    <property type="evidence" value="ECO:0007669"/>
    <property type="project" value="UniProtKB-EC"/>
</dbReference>
<organism evidence="11 12">
    <name type="scientific">Coprinopsis marcescibilis</name>
    <name type="common">Agaric fungus</name>
    <name type="synonym">Psathyrella marcescibilis</name>
    <dbReference type="NCBI Taxonomy" id="230819"/>
    <lineage>
        <taxon>Eukaryota</taxon>
        <taxon>Fungi</taxon>
        <taxon>Dikarya</taxon>
        <taxon>Basidiomycota</taxon>
        <taxon>Agaricomycotina</taxon>
        <taxon>Agaricomycetes</taxon>
        <taxon>Agaricomycetidae</taxon>
        <taxon>Agaricales</taxon>
        <taxon>Agaricineae</taxon>
        <taxon>Psathyrellaceae</taxon>
        <taxon>Coprinopsis</taxon>
    </lineage>
</organism>
<dbReference type="SUPFAM" id="SSF48371">
    <property type="entry name" value="ARM repeat"/>
    <property type="match status" value="1"/>
</dbReference>
<keyword evidence="4" id="KW-0347">Helicase</keyword>